<keyword evidence="1" id="KW-0472">Membrane</keyword>
<name>A0A2Z5FSL4_9BACT</name>
<dbReference type="KEGG" id="abas:ACPOL_0451"/>
<accession>A0A2Z5FSL4</accession>
<feature type="transmembrane region" description="Helical" evidence="1">
    <location>
        <begin position="6"/>
        <end position="25"/>
    </location>
</feature>
<sequence>MDLTSIDVALLLFSDLGQLALFLILARRRFDRSFPLFTAYILYSSLSDLLIMLSFRHVSEKTYFVIYFANAVPEFLLQLGILLEVATNVVSPVKKSLPRSALILFGFIVVIGVLGAILLTAHSSPESLNRWGRYFLRMNFTFAILRLVIFVSIMGFSQMLGIGWKNHVLQIATGFAGYSAIILVVELTHHFTGRDEYRYHLLEQMRIVGWCVALGYWSYVLAKKEVARREFNPKMASFLISIAEVAGENRAAAARLSRK</sequence>
<reference evidence="2 3" key="1">
    <citation type="journal article" date="2018" name="Front. Microbiol.">
        <title>Hydrolytic Capabilities as a Key to Environmental Success: Chitinolytic and Cellulolytic Acidobacteria From Acidic Sub-arctic Soils and Boreal Peatlands.</title>
        <authorList>
            <person name="Belova S.E."/>
            <person name="Ravin N.V."/>
            <person name="Pankratov T.A."/>
            <person name="Rakitin A.L."/>
            <person name="Ivanova A.A."/>
            <person name="Beletsky A.V."/>
            <person name="Mardanov A.V."/>
            <person name="Sinninghe Damste J.S."/>
            <person name="Dedysh S.N."/>
        </authorList>
    </citation>
    <scope>NUCLEOTIDE SEQUENCE [LARGE SCALE GENOMIC DNA]</scope>
    <source>
        <strain evidence="2 3">SBC82</strain>
    </source>
</reference>
<feature type="transmembrane region" description="Helical" evidence="1">
    <location>
        <begin position="134"/>
        <end position="156"/>
    </location>
</feature>
<evidence type="ECO:0000313" key="3">
    <source>
        <dbReference type="Proteomes" id="UP000253606"/>
    </source>
</evidence>
<evidence type="ECO:0000313" key="2">
    <source>
        <dbReference type="EMBL" id="AXC09828.1"/>
    </source>
</evidence>
<evidence type="ECO:0000256" key="1">
    <source>
        <dbReference type="SAM" id="Phobius"/>
    </source>
</evidence>
<gene>
    <name evidence="2" type="ORF">ACPOL_0451</name>
</gene>
<keyword evidence="1" id="KW-0812">Transmembrane</keyword>
<dbReference type="Proteomes" id="UP000253606">
    <property type="component" value="Chromosome"/>
</dbReference>
<feature type="transmembrane region" description="Helical" evidence="1">
    <location>
        <begin position="168"/>
        <end position="185"/>
    </location>
</feature>
<protein>
    <submittedName>
        <fullName evidence="2">Uncharacterized protein</fullName>
    </submittedName>
</protein>
<dbReference type="EMBL" id="CP030840">
    <property type="protein sequence ID" value="AXC09828.1"/>
    <property type="molecule type" value="Genomic_DNA"/>
</dbReference>
<feature type="transmembrane region" description="Helical" evidence="1">
    <location>
        <begin position="102"/>
        <end position="122"/>
    </location>
</feature>
<feature type="transmembrane region" description="Helical" evidence="1">
    <location>
        <begin position="37"/>
        <end position="58"/>
    </location>
</feature>
<feature type="transmembrane region" description="Helical" evidence="1">
    <location>
        <begin position="64"/>
        <end position="90"/>
    </location>
</feature>
<dbReference type="RefSeq" id="WP_114205585.1">
    <property type="nucleotide sequence ID" value="NZ_CP030840.1"/>
</dbReference>
<organism evidence="2 3">
    <name type="scientific">Acidisarcina polymorpha</name>
    <dbReference type="NCBI Taxonomy" id="2211140"/>
    <lineage>
        <taxon>Bacteria</taxon>
        <taxon>Pseudomonadati</taxon>
        <taxon>Acidobacteriota</taxon>
        <taxon>Terriglobia</taxon>
        <taxon>Terriglobales</taxon>
        <taxon>Acidobacteriaceae</taxon>
        <taxon>Acidisarcina</taxon>
    </lineage>
</organism>
<keyword evidence="1" id="KW-1133">Transmembrane helix</keyword>
<keyword evidence="3" id="KW-1185">Reference proteome</keyword>
<feature type="transmembrane region" description="Helical" evidence="1">
    <location>
        <begin position="205"/>
        <end position="222"/>
    </location>
</feature>
<proteinExistence type="predicted"/>
<dbReference type="OrthoDB" id="118826at2"/>
<dbReference type="AlphaFoldDB" id="A0A2Z5FSL4"/>